<comment type="caution">
    <text evidence="2">The sequence shown here is derived from an EMBL/GenBank/DDBJ whole genome shotgun (WGS) entry which is preliminary data.</text>
</comment>
<keyword evidence="3" id="KW-1185">Reference proteome</keyword>
<dbReference type="PROSITE" id="PS50181">
    <property type="entry name" value="FBOX"/>
    <property type="match status" value="1"/>
</dbReference>
<name>A0AAN8F0K4_TRICO</name>
<dbReference type="SUPFAM" id="SSF81383">
    <property type="entry name" value="F-box domain"/>
    <property type="match status" value="1"/>
</dbReference>
<dbReference type="Pfam" id="PF12937">
    <property type="entry name" value="F-box-like"/>
    <property type="match status" value="1"/>
</dbReference>
<reference evidence="2 3" key="1">
    <citation type="submission" date="2019-10" db="EMBL/GenBank/DDBJ databases">
        <title>Assembly and Annotation for the nematode Trichostrongylus colubriformis.</title>
        <authorList>
            <person name="Martin J."/>
        </authorList>
    </citation>
    <scope>NUCLEOTIDE SEQUENCE [LARGE SCALE GENOMIC DNA]</scope>
    <source>
        <strain evidence="2">G859</strain>
        <tissue evidence="2">Whole worm</tissue>
    </source>
</reference>
<evidence type="ECO:0000259" key="1">
    <source>
        <dbReference type="PROSITE" id="PS50181"/>
    </source>
</evidence>
<dbReference type="EMBL" id="WIXE01021565">
    <property type="protein sequence ID" value="KAK5968270.1"/>
    <property type="molecule type" value="Genomic_DNA"/>
</dbReference>
<organism evidence="2 3">
    <name type="scientific">Trichostrongylus colubriformis</name>
    <name type="common">Black scour worm</name>
    <dbReference type="NCBI Taxonomy" id="6319"/>
    <lineage>
        <taxon>Eukaryota</taxon>
        <taxon>Metazoa</taxon>
        <taxon>Ecdysozoa</taxon>
        <taxon>Nematoda</taxon>
        <taxon>Chromadorea</taxon>
        <taxon>Rhabditida</taxon>
        <taxon>Rhabditina</taxon>
        <taxon>Rhabditomorpha</taxon>
        <taxon>Strongyloidea</taxon>
        <taxon>Trichostrongylidae</taxon>
        <taxon>Trichostrongylus</taxon>
    </lineage>
</organism>
<evidence type="ECO:0000313" key="3">
    <source>
        <dbReference type="Proteomes" id="UP001331761"/>
    </source>
</evidence>
<dbReference type="InterPro" id="IPR036047">
    <property type="entry name" value="F-box-like_dom_sf"/>
</dbReference>
<feature type="domain" description="F-box" evidence="1">
    <location>
        <begin position="6"/>
        <end position="54"/>
    </location>
</feature>
<evidence type="ECO:0000313" key="2">
    <source>
        <dbReference type="EMBL" id="KAK5968270.1"/>
    </source>
</evidence>
<dbReference type="InterPro" id="IPR001810">
    <property type="entry name" value="F-box_dom"/>
</dbReference>
<sequence>MESMRHAHIFDLPPEVIVRILKEFDEQSLGRLRLVARYLNAIIEKHRSALAKQSIYLAEFKENELVVERFLRRNRWEDYKYGITGRHIDSSVLRQLLCANIDTVRFQVELSDEAAVELAERINALKSSVYRVYFSRCHLSPQSMISLLAVLHPQQVTIEFESSEGFSMEALCQDVNFREIKNLNLINSHLTDGDLRLITAEQLTVYEKSNLTLNGLREILLEWYNGKRVIHDYHLSISERVVPESLFHGLPTRRRSVIAWELRNPNTVLHVSIIGSGISIVKVFNVMELN</sequence>
<gene>
    <name evidence="2" type="ORF">GCK32_004967</name>
</gene>
<accession>A0AAN8F0K4</accession>
<protein>
    <submittedName>
        <fullName evidence="2">F-box domain protein</fullName>
    </submittedName>
</protein>
<dbReference type="Proteomes" id="UP001331761">
    <property type="component" value="Unassembled WGS sequence"/>
</dbReference>
<proteinExistence type="predicted"/>
<dbReference type="AlphaFoldDB" id="A0AAN8F0K4"/>